<dbReference type="Pfam" id="PF08281">
    <property type="entry name" value="Sigma70_r4_2"/>
    <property type="match status" value="1"/>
</dbReference>
<evidence type="ECO:0000256" key="1">
    <source>
        <dbReference type="ARBA" id="ARBA00010641"/>
    </source>
</evidence>
<sequence>MIRRAQQSDPQALSAIYERYAPDIYRYIYFRVNDHELARDLQSDVFVRMLEGIDRYEDRGWSISSWLYRIAHDRMVDVLRRRERMPMISLDMWVEQIEDPRENDIDVSAQRAGLERALSQINPIQAQVLRLRYIYDLSIAETARQMGRSEGSIKSLQYRAQQSLGRVLEQMDREAAQRGEGFSFA</sequence>
<dbReference type="HOGENOM" id="CLU_047691_3_4_0"/>
<dbReference type="NCBIfam" id="TIGR02937">
    <property type="entry name" value="sigma70-ECF"/>
    <property type="match status" value="1"/>
</dbReference>
<dbReference type="eggNOG" id="COG1595">
    <property type="taxonomic scope" value="Bacteria"/>
</dbReference>
<evidence type="ECO:0000259" key="6">
    <source>
        <dbReference type="Pfam" id="PF08281"/>
    </source>
</evidence>
<dbReference type="InterPro" id="IPR014284">
    <property type="entry name" value="RNA_pol_sigma-70_dom"/>
</dbReference>
<organism evidence="7 8">
    <name type="scientific">Oscillochloris trichoides DG-6</name>
    <dbReference type="NCBI Taxonomy" id="765420"/>
    <lineage>
        <taxon>Bacteria</taxon>
        <taxon>Bacillati</taxon>
        <taxon>Chloroflexota</taxon>
        <taxon>Chloroflexia</taxon>
        <taxon>Chloroflexales</taxon>
        <taxon>Chloroflexineae</taxon>
        <taxon>Oscillochloridaceae</taxon>
        <taxon>Oscillochloris</taxon>
    </lineage>
</organism>
<keyword evidence="2" id="KW-0805">Transcription regulation</keyword>
<dbReference type="PANTHER" id="PTHR43133:SF57">
    <property type="entry name" value="RNA POLYMERASE SIGMA-70 FACTOR"/>
    <property type="match status" value="1"/>
</dbReference>
<dbReference type="InterPro" id="IPR013324">
    <property type="entry name" value="RNA_pol_sigma_r3/r4-like"/>
</dbReference>
<evidence type="ECO:0000256" key="4">
    <source>
        <dbReference type="ARBA" id="ARBA00023163"/>
    </source>
</evidence>
<accession>E1IAN1</accession>
<name>E1IAN1_9CHLR</name>
<dbReference type="SUPFAM" id="SSF88659">
    <property type="entry name" value="Sigma3 and sigma4 domains of RNA polymerase sigma factors"/>
    <property type="match status" value="1"/>
</dbReference>
<evidence type="ECO:0000313" key="8">
    <source>
        <dbReference type="Proteomes" id="UP000054010"/>
    </source>
</evidence>
<proteinExistence type="inferred from homology"/>
<dbReference type="InterPro" id="IPR013325">
    <property type="entry name" value="RNA_pol_sigma_r2"/>
</dbReference>
<evidence type="ECO:0000313" key="7">
    <source>
        <dbReference type="EMBL" id="EFO81805.1"/>
    </source>
</evidence>
<dbReference type="EMBL" id="ADVR01000005">
    <property type="protein sequence ID" value="EFO81805.1"/>
    <property type="molecule type" value="Genomic_DNA"/>
</dbReference>
<gene>
    <name evidence="7" type="ORF">OSCT_0382</name>
</gene>
<evidence type="ECO:0000259" key="5">
    <source>
        <dbReference type="Pfam" id="PF04542"/>
    </source>
</evidence>
<keyword evidence="4" id="KW-0804">Transcription</keyword>
<dbReference type="Pfam" id="PF04542">
    <property type="entry name" value="Sigma70_r2"/>
    <property type="match status" value="1"/>
</dbReference>
<comment type="caution">
    <text evidence="7">The sequence shown here is derived from an EMBL/GenBank/DDBJ whole genome shotgun (WGS) entry which is preliminary data.</text>
</comment>
<protein>
    <submittedName>
        <fullName evidence="7">ECF subfamily RNA polymerase sigma-24 factor</fullName>
    </submittedName>
</protein>
<dbReference type="STRING" id="765420.OSCT_0382"/>
<dbReference type="GO" id="GO:0003677">
    <property type="term" value="F:DNA binding"/>
    <property type="evidence" value="ECO:0007669"/>
    <property type="project" value="InterPro"/>
</dbReference>
<dbReference type="InterPro" id="IPR007627">
    <property type="entry name" value="RNA_pol_sigma70_r2"/>
</dbReference>
<dbReference type="InterPro" id="IPR013249">
    <property type="entry name" value="RNA_pol_sigma70_r4_t2"/>
</dbReference>
<dbReference type="InterPro" id="IPR036388">
    <property type="entry name" value="WH-like_DNA-bd_sf"/>
</dbReference>
<dbReference type="Gene3D" id="1.10.1740.10">
    <property type="match status" value="1"/>
</dbReference>
<keyword evidence="8" id="KW-1185">Reference proteome</keyword>
<dbReference type="InterPro" id="IPR039425">
    <property type="entry name" value="RNA_pol_sigma-70-like"/>
</dbReference>
<dbReference type="Proteomes" id="UP000054010">
    <property type="component" value="Unassembled WGS sequence"/>
</dbReference>
<evidence type="ECO:0000256" key="3">
    <source>
        <dbReference type="ARBA" id="ARBA00023082"/>
    </source>
</evidence>
<reference evidence="7 8" key="1">
    <citation type="journal article" date="2011" name="J. Bacteriol.">
        <title>Draft genome sequence of the anoxygenic filamentous phototrophic bacterium Oscillochloris trichoides subsp. DG-6.</title>
        <authorList>
            <person name="Kuznetsov B.B."/>
            <person name="Ivanovsky R.N."/>
            <person name="Keppen O.I."/>
            <person name="Sukhacheva M.V."/>
            <person name="Bumazhkin B.K."/>
            <person name="Patutina E.O."/>
            <person name="Beletsky A.V."/>
            <person name="Mardanov A.V."/>
            <person name="Baslerov R.V."/>
            <person name="Panteleeva A.N."/>
            <person name="Kolganova T.V."/>
            <person name="Ravin N.V."/>
            <person name="Skryabin K.G."/>
        </authorList>
    </citation>
    <scope>NUCLEOTIDE SEQUENCE [LARGE SCALE GENOMIC DNA]</scope>
    <source>
        <strain evidence="7 8">DG-6</strain>
    </source>
</reference>
<dbReference type="SUPFAM" id="SSF88946">
    <property type="entry name" value="Sigma2 domain of RNA polymerase sigma factors"/>
    <property type="match status" value="1"/>
</dbReference>
<dbReference type="CDD" id="cd06171">
    <property type="entry name" value="Sigma70_r4"/>
    <property type="match status" value="1"/>
</dbReference>
<evidence type="ECO:0000256" key="2">
    <source>
        <dbReference type="ARBA" id="ARBA00023015"/>
    </source>
</evidence>
<dbReference type="PANTHER" id="PTHR43133">
    <property type="entry name" value="RNA POLYMERASE ECF-TYPE SIGMA FACTO"/>
    <property type="match status" value="1"/>
</dbReference>
<keyword evidence="3" id="KW-0731">Sigma factor</keyword>
<comment type="similarity">
    <text evidence="1">Belongs to the sigma-70 factor family. ECF subfamily.</text>
</comment>
<feature type="domain" description="RNA polymerase sigma-70 region 2" evidence="5">
    <location>
        <begin position="16"/>
        <end position="84"/>
    </location>
</feature>
<dbReference type="GO" id="GO:0016987">
    <property type="term" value="F:sigma factor activity"/>
    <property type="evidence" value="ECO:0007669"/>
    <property type="project" value="UniProtKB-KW"/>
</dbReference>
<dbReference type="Gene3D" id="1.10.10.10">
    <property type="entry name" value="Winged helix-like DNA-binding domain superfamily/Winged helix DNA-binding domain"/>
    <property type="match status" value="1"/>
</dbReference>
<dbReference type="AlphaFoldDB" id="E1IAN1"/>
<dbReference type="GO" id="GO:0006352">
    <property type="term" value="P:DNA-templated transcription initiation"/>
    <property type="evidence" value="ECO:0007669"/>
    <property type="project" value="InterPro"/>
</dbReference>
<feature type="domain" description="RNA polymerase sigma factor 70 region 4 type 2" evidence="6">
    <location>
        <begin position="114"/>
        <end position="160"/>
    </location>
</feature>